<dbReference type="OrthoDB" id="2829216at2759"/>
<evidence type="ECO:0008006" key="3">
    <source>
        <dbReference type="Google" id="ProtNLM"/>
    </source>
</evidence>
<keyword evidence="2" id="KW-1185">Reference proteome</keyword>
<evidence type="ECO:0000313" key="1">
    <source>
        <dbReference type="EMBL" id="OXA48101.1"/>
    </source>
</evidence>
<dbReference type="SUPFAM" id="SSF52047">
    <property type="entry name" value="RNI-like"/>
    <property type="match status" value="1"/>
</dbReference>
<name>A0A226DTQ8_FOLCA</name>
<protein>
    <recommendedName>
        <fullName evidence="3">F-box domain-containing protein</fullName>
    </recommendedName>
</protein>
<gene>
    <name evidence="1" type="ORF">Fcan01_17274</name>
</gene>
<evidence type="ECO:0000313" key="2">
    <source>
        <dbReference type="Proteomes" id="UP000198287"/>
    </source>
</evidence>
<dbReference type="EMBL" id="LNIX01000012">
    <property type="protein sequence ID" value="OXA48101.1"/>
    <property type="molecule type" value="Genomic_DNA"/>
</dbReference>
<sequence length="492" mass="56259">MGERISERLAGMDISDQVENTAWEKVLMNPLILENIFSHLDFTTLKNSVRPVCTDWANVGATFLGWKSHVTFCRFKRVTYFNPKLARTISLCLDFKCECLRKCRCRFRNDLKPSAMPEISTFLTELYLWTENIYGLGQEEFGETPNFLNRLSFLVESWGDEITPKFLPLLNLRVLSIVQSDERGKDHPIGHLKTILQGLLKSAHQLEELSIFTNEKLLLAPDLELSSNKLKILKFGALVDSNEFSSLSSSSISGMFDKFAKSLEKLEIGVCVLKGFECTQILNFSAPNLTDLTIHYSHLYDIEDFLNVTYLPKLTHLSIRGERIFQIFKTRQPPHAGITSLELDACTYCDQRDVQAASKIVHLFPSVTEFTLKLRVQTEPHAELEITRLRETMSCFGAWGLSRGEVQVEGMCSGIMTIVLEGLMEWRGLKNTAVRLIEPSEFDNFEFSDRLRDALVACRTIRHIEMSGFSMNEKTRNSLKELIERWNLPVSI</sequence>
<dbReference type="Gene3D" id="3.80.10.10">
    <property type="entry name" value="Ribonuclease Inhibitor"/>
    <property type="match status" value="1"/>
</dbReference>
<accession>A0A226DTQ8</accession>
<dbReference type="Proteomes" id="UP000198287">
    <property type="component" value="Unassembled WGS sequence"/>
</dbReference>
<dbReference type="InterPro" id="IPR032675">
    <property type="entry name" value="LRR_dom_sf"/>
</dbReference>
<dbReference type="AlphaFoldDB" id="A0A226DTQ8"/>
<proteinExistence type="predicted"/>
<organism evidence="1 2">
    <name type="scientific">Folsomia candida</name>
    <name type="common">Springtail</name>
    <dbReference type="NCBI Taxonomy" id="158441"/>
    <lineage>
        <taxon>Eukaryota</taxon>
        <taxon>Metazoa</taxon>
        <taxon>Ecdysozoa</taxon>
        <taxon>Arthropoda</taxon>
        <taxon>Hexapoda</taxon>
        <taxon>Collembola</taxon>
        <taxon>Entomobryomorpha</taxon>
        <taxon>Isotomoidea</taxon>
        <taxon>Isotomidae</taxon>
        <taxon>Proisotominae</taxon>
        <taxon>Folsomia</taxon>
    </lineage>
</organism>
<reference evidence="1 2" key="1">
    <citation type="submission" date="2015-12" db="EMBL/GenBank/DDBJ databases">
        <title>The genome of Folsomia candida.</title>
        <authorList>
            <person name="Faddeeva A."/>
            <person name="Derks M.F."/>
            <person name="Anvar Y."/>
            <person name="Smit S."/>
            <person name="Van Straalen N."/>
            <person name="Roelofs D."/>
        </authorList>
    </citation>
    <scope>NUCLEOTIDE SEQUENCE [LARGE SCALE GENOMIC DNA]</scope>
    <source>
        <strain evidence="1 2">VU population</strain>
        <tissue evidence="1">Whole body</tissue>
    </source>
</reference>
<comment type="caution">
    <text evidence="1">The sequence shown here is derived from an EMBL/GenBank/DDBJ whole genome shotgun (WGS) entry which is preliminary data.</text>
</comment>